<dbReference type="GO" id="GO:0016020">
    <property type="term" value="C:membrane"/>
    <property type="evidence" value="ECO:0007669"/>
    <property type="project" value="InterPro"/>
</dbReference>
<proteinExistence type="predicted"/>
<dbReference type="PANTHER" id="PTHR46663">
    <property type="entry name" value="DIGUANYLATE CYCLASE DGCT-RELATED"/>
    <property type="match status" value="1"/>
</dbReference>
<dbReference type="NCBIfam" id="TIGR00254">
    <property type="entry name" value="GGDEF"/>
    <property type="match status" value="1"/>
</dbReference>
<dbReference type="EMBL" id="FLUP01000001">
    <property type="protein sequence ID" value="SBW01044.1"/>
    <property type="molecule type" value="Genomic_DNA"/>
</dbReference>
<dbReference type="InterPro" id="IPR052163">
    <property type="entry name" value="DGC-Regulatory_Protein"/>
</dbReference>
<dbReference type="InterPro" id="IPR003660">
    <property type="entry name" value="HAMP_dom"/>
</dbReference>
<dbReference type="PROSITE" id="PS50885">
    <property type="entry name" value="HAMP"/>
    <property type="match status" value="1"/>
</dbReference>
<accession>A0A212JNL3</accession>
<keyword evidence="1" id="KW-1133">Transmembrane helix</keyword>
<dbReference type="SUPFAM" id="SSF55073">
    <property type="entry name" value="Nucleotide cyclase"/>
    <property type="match status" value="1"/>
</dbReference>
<evidence type="ECO:0000256" key="1">
    <source>
        <dbReference type="SAM" id="Phobius"/>
    </source>
</evidence>
<sequence>MRIFTRSLKTQFIEAFTLLILLSSCFLAAITGREASSEARYERGLLLTNRVQSLAKALDQSMWFWIKEVDTLRHTVGLIGGDMKKLSIAVNRLQDTMPAFAWIGLMNPQGKVFVATDGVLEGTDLSICAIFRQGKNGLFVGDVRKASLLAQLLPQPENGPLKFVDISMPIGEGELKDWVLVAHLSWAWAREVEEFILSGEGSDTNTKIMVLGADGSVILGGDNNEKPLALPLLQELEHSTSAWAVETWPDGIAYLTAAVSCTGFKDYDGLQWSVVARQSLDAAYEPVRRLVARILVAGLLLAVLFALVAGYIAQRTIAPLKALTAAADRLSRGERVTIPRNRGIREIEVLSASLSTLVENLTRTEKDRNRIQHAAERDALTGLLNRHGLAARIDEAMPSLTQNQGLVELLYMDLDGFKPINDAYGHHVGDAVLTILGQRLTRCLRKDDVLVRLGGDEFLALLGHTRGTPDILRTINRIREDVGAPISIDGLMLRIGISIGHATWHCANESVEDALKRADSELYMAKRTSKASQEVL</sequence>
<feature type="transmembrane region" description="Helical" evidence="1">
    <location>
        <begin position="290"/>
        <end position="313"/>
    </location>
</feature>
<evidence type="ECO:0000259" key="2">
    <source>
        <dbReference type="PROSITE" id="PS50885"/>
    </source>
</evidence>
<dbReference type="Gene3D" id="3.30.450.20">
    <property type="entry name" value="PAS domain"/>
    <property type="match status" value="1"/>
</dbReference>
<dbReference type="SMART" id="SM00267">
    <property type="entry name" value="GGDEF"/>
    <property type="match status" value="1"/>
</dbReference>
<name>A0A212JNL3_9BACT</name>
<dbReference type="AlphaFoldDB" id="A0A212JNL3"/>
<dbReference type="RefSeq" id="WP_227118462.1">
    <property type="nucleotide sequence ID" value="NZ_LT598928.1"/>
</dbReference>
<dbReference type="CDD" id="cd01949">
    <property type="entry name" value="GGDEF"/>
    <property type="match status" value="1"/>
</dbReference>
<dbReference type="Pfam" id="PF00990">
    <property type="entry name" value="GGDEF"/>
    <property type="match status" value="1"/>
</dbReference>
<dbReference type="GO" id="GO:0007165">
    <property type="term" value="P:signal transduction"/>
    <property type="evidence" value="ECO:0007669"/>
    <property type="project" value="InterPro"/>
</dbReference>
<reference evidence="4" key="1">
    <citation type="submission" date="2016-04" db="EMBL/GenBank/DDBJ databases">
        <authorList>
            <person name="Evans L.H."/>
            <person name="Alamgir A."/>
            <person name="Owens N."/>
            <person name="Weber N.D."/>
            <person name="Virtaneva K."/>
            <person name="Barbian K."/>
            <person name="Babar A."/>
            <person name="Rosenke K."/>
        </authorList>
    </citation>
    <scope>NUCLEOTIDE SEQUENCE</scope>
    <source>
        <strain evidence="4">92-2</strain>
    </source>
</reference>
<protein>
    <submittedName>
        <fullName evidence="4">Putative Diguanylate cyclase domain protein</fullName>
    </submittedName>
</protein>
<dbReference type="Gene3D" id="3.30.70.270">
    <property type="match status" value="1"/>
</dbReference>
<organism evidence="4">
    <name type="scientific">uncultured Desulfovibrio sp</name>
    <dbReference type="NCBI Taxonomy" id="167968"/>
    <lineage>
        <taxon>Bacteria</taxon>
        <taxon>Pseudomonadati</taxon>
        <taxon>Thermodesulfobacteriota</taxon>
        <taxon>Desulfovibrionia</taxon>
        <taxon>Desulfovibrionales</taxon>
        <taxon>Desulfovibrionaceae</taxon>
        <taxon>Desulfovibrio</taxon>
        <taxon>environmental samples</taxon>
    </lineage>
</organism>
<feature type="domain" description="GGDEF" evidence="3">
    <location>
        <begin position="405"/>
        <end position="536"/>
    </location>
</feature>
<dbReference type="InterPro" id="IPR043128">
    <property type="entry name" value="Rev_trsase/Diguanyl_cyclase"/>
</dbReference>
<evidence type="ECO:0000259" key="3">
    <source>
        <dbReference type="PROSITE" id="PS50887"/>
    </source>
</evidence>
<dbReference type="PROSITE" id="PS51257">
    <property type="entry name" value="PROKAR_LIPOPROTEIN"/>
    <property type="match status" value="1"/>
</dbReference>
<dbReference type="PROSITE" id="PS50887">
    <property type="entry name" value="GGDEF"/>
    <property type="match status" value="1"/>
</dbReference>
<keyword evidence="1" id="KW-0812">Transmembrane</keyword>
<dbReference type="Gene3D" id="6.10.340.10">
    <property type="match status" value="1"/>
</dbReference>
<dbReference type="InterPro" id="IPR000160">
    <property type="entry name" value="GGDEF_dom"/>
</dbReference>
<gene>
    <name evidence="4" type="ORF">KM92DES2_11438</name>
</gene>
<dbReference type="InterPro" id="IPR029787">
    <property type="entry name" value="Nucleotide_cyclase"/>
</dbReference>
<feature type="domain" description="HAMP" evidence="2">
    <location>
        <begin position="314"/>
        <end position="366"/>
    </location>
</feature>
<evidence type="ECO:0000313" key="4">
    <source>
        <dbReference type="EMBL" id="SBW01044.1"/>
    </source>
</evidence>
<keyword evidence="1" id="KW-0472">Membrane</keyword>
<dbReference type="PANTHER" id="PTHR46663:SF2">
    <property type="entry name" value="GGDEF DOMAIN-CONTAINING PROTEIN"/>
    <property type="match status" value="1"/>
</dbReference>